<dbReference type="Pfam" id="PF03602">
    <property type="entry name" value="Cons_hypoth95"/>
    <property type="match status" value="1"/>
</dbReference>
<dbReference type="STRING" id="1184609.KILIM_094_00100"/>
<dbReference type="PANTHER" id="PTHR43542:SF1">
    <property type="entry name" value="METHYLTRANSFERASE"/>
    <property type="match status" value="1"/>
</dbReference>
<comment type="caution">
    <text evidence="4">The sequence shown here is derived from an EMBL/GenBank/DDBJ whole genome shotgun (WGS) entry which is preliminary data.</text>
</comment>
<dbReference type="PANTHER" id="PTHR43542">
    <property type="entry name" value="METHYLTRANSFERASE"/>
    <property type="match status" value="1"/>
</dbReference>
<name>K6WFD5_9MICO</name>
<dbReference type="RefSeq" id="WP_006594542.1">
    <property type="nucleotide sequence ID" value="NZ_BAHD01000094.1"/>
</dbReference>
<gene>
    <name evidence="4" type="ORF">KILIM_094_00100</name>
</gene>
<accession>K6WFD5</accession>
<proteinExistence type="predicted"/>
<dbReference type="Gene3D" id="3.40.50.150">
    <property type="entry name" value="Vaccinia Virus protein VP39"/>
    <property type="match status" value="1"/>
</dbReference>
<evidence type="ECO:0000256" key="3">
    <source>
        <dbReference type="SAM" id="MobiDB-lite"/>
    </source>
</evidence>
<reference evidence="4 5" key="1">
    <citation type="submission" date="2012-08" db="EMBL/GenBank/DDBJ databases">
        <title>Whole genome shotgun sequence of Kineosphaera limosa NBRC 100340.</title>
        <authorList>
            <person name="Yoshida I."/>
            <person name="Isaki S."/>
            <person name="Hosoyama A."/>
            <person name="Tsuchikane K."/>
            <person name="Katsumata H."/>
            <person name="Ando Y."/>
            <person name="Ohji S."/>
            <person name="Hamada M."/>
            <person name="Tamura T."/>
            <person name="Yamazoe A."/>
            <person name="Yamazaki S."/>
            <person name="Fujita N."/>
        </authorList>
    </citation>
    <scope>NUCLEOTIDE SEQUENCE [LARGE SCALE GENOMIC DNA]</scope>
    <source>
        <strain evidence="4 5">NBRC 100340</strain>
    </source>
</reference>
<keyword evidence="2" id="KW-0808">Transferase</keyword>
<feature type="compositionally biased region" description="Low complexity" evidence="3">
    <location>
        <begin position="1"/>
        <end position="21"/>
    </location>
</feature>
<dbReference type="Proteomes" id="UP000008366">
    <property type="component" value="Unassembled WGS sequence"/>
</dbReference>
<dbReference type="PIRSF" id="PIRSF004553">
    <property type="entry name" value="CHP00095"/>
    <property type="match status" value="1"/>
</dbReference>
<organism evidence="4 5">
    <name type="scientific">Kineosphaera limosa NBRC 100340</name>
    <dbReference type="NCBI Taxonomy" id="1184609"/>
    <lineage>
        <taxon>Bacteria</taxon>
        <taxon>Bacillati</taxon>
        <taxon>Actinomycetota</taxon>
        <taxon>Actinomycetes</taxon>
        <taxon>Micrococcales</taxon>
        <taxon>Dermatophilaceae</taxon>
        <taxon>Kineosphaera</taxon>
    </lineage>
</organism>
<keyword evidence="1" id="KW-0489">Methyltransferase</keyword>
<evidence type="ECO:0008006" key="6">
    <source>
        <dbReference type="Google" id="ProtNLM"/>
    </source>
</evidence>
<protein>
    <recommendedName>
        <fullName evidence="6">Methyltransferase</fullName>
    </recommendedName>
</protein>
<evidence type="ECO:0000256" key="2">
    <source>
        <dbReference type="ARBA" id="ARBA00022679"/>
    </source>
</evidence>
<dbReference type="InterPro" id="IPR004398">
    <property type="entry name" value="RNA_MeTrfase_RsmD"/>
</dbReference>
<dbReference type="InterPro" id="IPR029063">
    <property type="entry name" value="SAM-dependent_MTases_sf"/>
</dbReference>
<dbReference type="EMBL" id="BAHD01000094">
    <property type="protein sequence ID" value="GAB98010.1"/>
    <property type="molecule type" value="Genomic_DNA"/>
</dbReference>
<feature type="compositionally biased region" description="Basic and acidic residues" evidence="3">
    <location>
        <begin position="162"/>
        <end position="175"/>
    </location>
</feature>
<dbReference type="AlphaFoldDB" id="K6WFD5"/>
<dbReference type="OrthoDB" id="9803017at2"/>
<dbReference type="SUPFAM" id="SSF53335">
    <property type="entry name" value="S-adenosyl-L-methionine-dependent methyltransferases"/>
    <property type="match status" value="1"/>
</dbReference>
<feature type="region of interest" description="Disordered" evidence="3">
    <location>
        <begin position="162"/>
        <end position="185"/>
    </location>
</feature>
<sequence length="209" mass="22286">MTRIIAGAAGGRRLATPPGAGTRPTSDRVREAIFSRLEHLEVIEGARVLDLYAGSGALGLEALSRGAGHVVLVDSARKAAEIARRNARDVAAARPGAGRAADLVEVRAEPVARYLRAPAPADVDLAFLDPPYDLSEDELAQMLVLLCARLAPEAVVVVERSARSPEPRWPHRADEPNPTVSDVAEQGPTLAPVADRSYGETRVWFAEFA</sequence>
<keyword evidence="5" id="KW-1185">Reference proteome</keyword>
<dbReference type="GO" id="GO:0031167">
    <property type="term" value="P:rRNA methylation"/>
    <property type="evidence" value="ECO:0007669"/>
    <property type="project" value="InterPro"/>
</dbReference>
<evidence type="ECO:0000256" key="1">
    <source>
        <dbReference type="ARBA" id="ARBA00022603"/>
    </source>
</evidence>
<dbReference type="CDD" id="cd02440">
    <property type="entry name" value="AdoMet_MTases"/>
    <property type="match status" value="1"/>
</dbReference>
<evidence type="ECO:0000313" key="4">
    <source>
        <dbReference type="EMBL" id="GAB98010.1"/>
    </source>
</evidence>
<dbReference type="GO" id="GO:0008168">
    <property type="term" value="F:methyltransferase activity"/>
    <property type="evidence" value="ECO:0007669"/>
    <property type="project" value="UniProtKB-KW"/>
</dbReference>
<feature type="region of interest" description="Disordered" evidence="3">
    <location>
        <begin position="1"/>
        <end position="26"/>
    </location>
</feature>
<evidence type="ECO:0000313" key="5">
    <source>
        <dbReference type="Proteomes" id="UP000008366"/>
    </source>
</evidence>
<dbReference type="NCBIfam" id="TIGR00095">
    <property type="entry name" value="16S rRNA (guanine(966)-N(2))-methyltransferase RsmD"/>
    <property type="match status" value="1"/>
</dbReference>
<dbReference type="eggNOG" id="COG0742">
    <property type="taxonomic scope" value="Bacteria"/>
</dbReference>